<keyword evidence="4" id="KW-0805">Transcription regulation</keyword>
<dbReference type="InterPro" id="IPR056280">
    <property type="entry name" value="AIPP2-like_SPOC"/>
</dbReference>
<evidence type="ECO:0000313" key="10">
    <source>
        <dbReference type="RefSeq" id="XP_010483772.2"/>
    </source>
</evidence>
<evidence type="ECO:0000256" key="4">
    <source>
        <dbReference type="ARBA" id="ARBA00023015"/>
    </source>
</evidence>
<dbReference type="Pfam" id="PF23121">
    <property type="entry name" value="SPOC_AIPP2"/>
    <property type="match status" value="1"/>
</dbReference>
<evidence type="ECO:0000256" key="2">
    <source>
        <dbReference type="ARBA" id="ARBA00022771"/>
    </source>
</evidence>
<accession>A0ABM0XC66</accession>
<dbReference type="GeneID" id="104762219"/>
<keyword evidence="2" id="KW-0863">Zinc-finger</keyword>
<name>A0ABM0XC66_CAMSA</name>
<dbReference type="Proteomes" id="UP000694864">
    <property type="component" value="Chromosome 18"/>
</dbReference>
<dbReference type="InterPro" id="IPR036397">
    <property type="entry name" value="RNaseH_sf"/>
</dbReference>
<evidence type="ECO:0000259" key="8">
    <source>
        <dbReference type="Pfam" id="PF23121"/>
    </source>
</evidence>
<feature type="compositionally biased region" description="Low complexity" evidence="6">
    <location>
        <begin position="107"/>
        <end position="120"/>
    </location>
</feature>
<dbReference type="PANTHER" id="PTHR33304:SF31">
    <property type="entry name" value="GB|AAF19536.1"/>
    <property type="match status" value="1"/>
</dbReference>
<dbReference type="Gene3D" id="3.30.420.10">
    <property type="entry name" value="Ribonuclease H-like superfamily/Ribonuclease H"/>
    <property type="match status" value="1"/>
</dbReference>
<reference evidence="10" key="2">
    <citation type="submission" date="2025-08" db="UniProtKB">
        <authorList>
            <consortium name="RefSeq"/>
        </authorList>
    </citation>
    <scope>IDENTIFICATION</scope>
    <source>
        <tissue evidence="10">Leaf</tissue>
    </source>
</reference>
<dbReference type="Pfam" id="PF13456">
    <property type="entry name" value="RVT_3"/>
    <property type="match status" value="1"/>
</dbReference>
<keyword evidence="9" id="KW-1185">Reference proteome</keyword>
<evidence type="ECO:0000259" key="7">
    <source>
        <dbReference type="Pfam" id="PF13456"/>
    </source>
</evidence>
<sequence>MCFFPFSTTKTHRRFRFLCKLKRLRISHQFRMSPGQLPSDSIKVVPGRSKLRVESSNPVPRGNPISRPSKVKLISPVEAMKLSSGSNVMPVSPVKRARATYQVPNAVPVRRTPQTPTRPVLARPTSEAPRHVPGRPPPEAPRPVSAQSTPKTPIHVPSRPTSEAPRPVQARSTPEAPRHVPARPISEAPRPVSARPTPEAPRHVPSRPISEAPRPVPARPTPEAPRPVQAQPTPKAPIHVPSSPISEAPRPVQARSTPEAPRHVQARPTPEAPRRVLAFPAEGFRKEIVCGLRALSLTTAPARQKTTPRLLQSKTIEPPSPRALQIRSIIKQQAANATQNVEGTIVEVGDKAKDNGFKEIRQSVSNEELSELLLFLPAQHPTWNGRIMDSATPPEFDCKFLAKPASTITRKALRLSKAIPALLKVELLPTCNILIDLFGRVPTLLNVEVYLFPDEKKTERFKEEYTHLFEAIATPNAMIKIGINGTELLIFSSTLLDKTSQFLINTQKKKEYFLWGFFLQIKNSLALVPGTASQIDKEFDDGDVVDMDIDTECFTTNVALKLIAESKNTPSRSPGKLSKQASLPPGFEKIWAPPLVKLNIQGTLNTLSDQTVSSGIVRNQSGKWLFGYIRCHKSISEVAAGLLAIYHGLKFLWDSGFRRIQLETTSFEIINALTTKSYLSPKSRTILGSCKDMILREWECDIYQISKEENSCAEWLASRSEEQPQGLVFFEYPPRGLVDLLEKDQLAAR</sequence>
<proteinExistence type="predicted"/>
<feature type="domain" description="AIPP2-like SPOC-like" evidence="8">
    <location>
        <begin position="383"/>
        <end position="518"/>
    </location>
</feature>
<organism evidence="9 10">
    <name type="scientific">Camelina sativa</name>
    <name type="common">False flax</name>
    <name type="synonym">Myagrum sativum</name>
    <dbReference type="NCBI Taxonomy" id="90675"/>
    <lineage>
        <taxon>Eukaryota</taxon>
        <taxon>Viridiplantae</taxon>
        <taxon>Streptophyta</taxon>
        <taxon>Embryophyta</taxon>
        <taxon>Tracheophyta</taxon>
        <taxon>Spermatophyta</taxon>
        <taxon>Magnoliopsida</taxon>
        <taxon>eudicotyledons</taxon>
        <taxon>Gunneridae</taxon>
        <taxon>Pentapetalae</taxon>
        <taxon>rosids</taxon>
        <taxon>malvids</taxon>
        <taxon>Brassicales</taxon>
        <taxon>Brassicaceae</taxon>
        <taxon>Camelineae</taxon>
        <taxon>Camelina</taxon>
    </lineage>
</organism>
<gene>
    <name evidence="10" type="primary">LOC104762219</name>
</gene>
<keyword evidence="3" id="KW-0862">Zinc</keyword>
<evidence type="ECO:0000256" key="5">
    <source>
        <dbReference type="ARBA" id="ARBA00023163"/>
    </source>
</evidence>
<dbReference type="RefSeq" id="XP_010483772.2">
    <property type="nucleotide sequence ID" value="XM_010485470.2"/>
</dbReference>
<reference evidence="9" key="1">
    <citation type="journal article" date="2014" name="Nat. Commun.">
        <title>The emerging biofuel crop Camelina sativa retains a highly undifferentiated hexaploid genome structure.</title>
        <authorList>
            <person name="Kagale S."/>
            <person name="Koh C."/>
            <person name="Nixon J."/>
            <person name="Bollina V."/>
            <person name="Clarke W.E."/>
            <person name="Tuteja R."/>
            <person name="Spillane C."/>
            <person name="Robinson S.J."/>
            <person name="Links M.G."/>
            <person name="Clarke C."/>
            <person name="Higgins E.E."/>
            <person name="Huebert T."/>
            <person name="Sharpe A.G."/>
            <person name="Parkin I.A."/>
        </authorList>
    </citation>
    <scope>NUCLEOTIDE SEQUENCE [LARGE SCALE GENOMIC DNA]</scope>
    <source>
        <strain evidence="9">cv. DH55</strain>
    </source>
</reference>
<dbReference type="PANTHER" id="PTHR33304">
    <property type="match status" value="1"/>
</dbReference>
<keyword evidence="5" id="KW-0804">Transcription</keyword>
<evidence type="ECO:0000256" key="1">
    <source>
        <dbReference type="ARBA" id="ARBA00022723"/>
    </source>
</evidence>
<feature type="compositionally biased region" description="Pro residues" evidence="6">
    <location>
        <begin position="214"/>
        <end position="225"/>
    </location>
</feature>
<protein>
    <submittedName>
        <fullName evidence="10">Uncharacterized protein LOC104762219</fullName>
    </submittedName>
</protein>
<evidence type="ECO:0000256" key="3">
    <source>
        <dbReference type="ARBA" id="ARBA00022833"/>
    </source>
</evidence>
<evidence type="ECO:0000256" key="6">
    <source>
        <dbReference type="SAM" id="MobiDB-lite"/>
    </source>
</evidence>
<feature type="domain" description="RNase H type-1" evidence="7">
    <location>
        <begin position="599"/>
        <end position="719"/>
    </location>
</feature>
<feature type="region of interest" description="Disordered" evidence="6">
    <location>
        <begin position="102"/>
        <end position="271"/>
    </location>
</feature>
<keyword evidence="1" id="KW-0479">Metal-binding</keyword>
<dbReference type="InterPro" id="IPR049914">
    <property type="entry name" value="PHD1-3/5-6"/>
</dbReference>
<dbReference type="InterPro" id="IPR044730">
    <property type="entry name" value="RNase_H-like_dom_plant"/>
</dbReference>
<dbReference type="CDD" id="cd06222">
    <property type="entry name" value="RNase_H_like"/>
    <property type="match status" value="1"/>
</dbReference>
<dbReference type="InterPro" id="IPR002156">
    <property type="entry name" value="RNaseH_domain"/>
</dbReference>
<evidence type="ECO:0000313" key="9">
    <source>
        <dbReference type="Proteomes" id="UP000694864"/>
    </source>
</evidence>